<dbReference type="SMART" id="SM00347">
    <property type="entry name" value="HTH_MARR"/>
    <property type="match status" value="1"/>
</dbReference>
<evidence type="ECO:0000259" key="2">
    <source>
        <dbReference type="PROSITE" id="PS50995"/>
    </source>
</evidence>
<dbReference type="EMBL" id="PPXD01000022">
    <property type="protein sequence ID" value="POH63900.1"/>
    <property type="molecule type" value="Genomic_DNA"/>
</dbReference>
<dbReference type="PANTHER" id="PTHR33164">
    <property type="entry name" value="TRANSCRIPTIONAL REGULATOR, MARR FAMILY"/>
    <property type="match status" value="1"/>
</dbReference>
<evidence type="ECO:0000313" key="3">
    <source>
        <dbReference type="EMBL" id="POH63900.1"/>
    </source>
</evidence>
<dbReference type="InterPro" id="IPR036390">
    <property type="entry name" value="WH_DNA-bd_sf"/>
</dbReference>
<dbReference type="PANTHER" id="PTHR33164:SF57">
    <property type="entry name" value="MARR-FAMILY TRANSCRIPTIONAL REGULATOR"/>
    <property type="match status" value="1"/>
</dbReference>
<keyword evidence="4" id="KW-1185">Reference proteome</keyword>
<proteinExistence type="predicted"/>
<evidence type="ECO:0000256" key="1">
    <source>
        <dbReference type="SAM" id="MobiDB-lite"/>
    </source>
</evidence>
<comment type="caution">
    <text evidence="3">The sequence shown here is derived from an EMBL/GenBank/DDBJ whole genome shotgun (WGS) entry which is preliminary data.</text>
</comment>
<dbReference type="Gene3D" id="1.10.10.10">
    <property type="entry name" value="Winged helix-like DNA-binding domain superfamily/Winged helix DNA-binding domain"/>
    <property type="match status" value="1"/>
</dbReference>
<name>A0A2S3ZCD6_9MICO</name>
<organism evidence="3 4">
    <name type="scientific">Cryobacterium zongtaii</name>
    <dbReference type="NCBI Taxonomy" id="1259217"/>
    <lineage>
        <taxon>Bacteria</taxon>
        <taxon>Bacillati</taxon>
        <taxon>Actinomycetota</taxon>
        <taxon>Actinomycetes</taxon>
        <taxon>Micrococcales</taxon>
        <taxon>Microbacteriaceae</taxon>
        <taxon>Cryobacterium</taxon>
    </lineage>
</organism>
<sequence>MKGRATVPPEADAASRGTSAQPYRHEQLGALLEVFSVWSSATFIRGLAVEAGVDLDATSIVAVTVLARDGEQRASALASRLRVGASAISKLSNRLTAHGLIEKRQDPDDSRATLVRLTPAGTAATTALTRACDAMMADLMRQWSDDDRDDFDRLLRRFRDDALAYAISVEAPTPEPTTDQKVDQS</sequence>
<feature type="domain" description="HTH marR-type" evidence="2">
    <location>
        <begin position="25"/>
        <end position="160"/>
    </location>
</feature>
<evidence type="ECO:0000313" key="4">
    <source>
        <dbReference type="Proteomes" id="UP000237340"/>
    </source>
</evidence>
<dbReference type="InterPro" id="IPR036388">
    <property type="entry name" value="WH-like_DNA-bd_sf"/>
</dbReference>
<gene>
    <name evidence="3" type="ORF">C3B61_14020</name>
</gene>
<dbReference type="GO" id="GO:0003700">
    <property type="term" value="F:DNA-binding transcription factor activity"/>
    <property type="evidence" value="ECO:0007669"/>
    <property type="project" value="InterPro"/>
</dbReference>
<dbReference type="PROSITE" id="PS50995">
    <property type="entry name" value="HTH_MARR_2"/>
    <property type="match status" value="1"/>
</dbReference>
<dbReference type="PRINTS" id="PR00598">
    <property type="entry name" value="HTHMARR"/>
</dbReference>
<dbReference type="GO" id="GO:0006950">
    <property type="term" value="P:response to stress"/>
    <property type="evidence" value="ECO:0007669"/>
    <property type="project" value="TreeGrafter"/>
</dbReference>
<accession>A0A2S3ZCD6</accession>
<dbReference type="InterPro" id="IPR000835">
    <property type="entry name" value="HTH_MarR-typ"/>
</dbReference>
<reference evidence="3 4" key="1">
    <citation type="submission" date="2018-01" db="EMBL/GenBank/DDBJ databases">
        <title>Cryobacterium sp. nov., from glaciers in China.</title>
        <authorList>
            <person name="Liu Q."/>
            <person name="Xin Y.-H."/>
        </authorList>
    </citation>
    <scope>NUCLEOTIDE SEQUENCE [LARGE SCALE GENOMIC DNA]</scope>
    <source>
        <strain evidence="3 4">TMN-42</strain>
    </source>
</reference>
<dbReference type="Pfam" id="PF13463">
    <property type="entry name" value="HTH_27"/>
    <property type="match status" value="1"/>
</dbReference>
<dbReference type="SUPFAM" id="SSF46785">
    <property type="entry name" value="Winged helix' DNA-binding domain"/>
    <property type="match status" value="1"/>
</dbReference>
<feature type="region of interest" description="Disordered" evidence="1">
    <location>
        <begin position="1"/>
        <end position="20"/>
    </location>
</feature>
<dbReference type="Proteomes" id="UP000237340">
    <property type="component" value="Unassembled WGS sequence"/>
</dbReference>
<dbReference type="InterPro" id="IPR039422">
    <property type="entry name" value="MarR/SlyA-like"/>
</dbReference>
<dbReference type="AlphaFoldDB" id="A0A2S3ZCD6"/>
<protein>
    <recommendedName>
        <fullName evidence="2">HTH marR-type domain-containing protein</fullName>
    </recommendedName>
</protein>